<evidence type="ECO:0000313" key="2">
    <source>
        <dbReference type="Proteomes" id="UP000317010"/>
    </source>
</evidence>
<accession>A0A562TMM6</accession>
<evidence type="ECO:0000313" key="1">
    <source>
        <dbReference type="EMBL" id="TWI94841.1"/>
    </source>
</evidence>
<comment type="caution">
    <text evidence="1">The sequence shown here is derived from an EMBL/GenBank/DDBJ whole genome shotgun (WGS) entry which is preliminary data.</text>
</comment>
<name>A0A562TMM6_9SPHI</name>
<gene>
    <name evidence="1" type="ORF">JN11_04623</name>
</gene>
<dbReference type="EMBL" id="VLLI01000018">
    <property type="protein sequence ID" value="TWI94841.1"/>
    <property type="molecule type" value="Genomic_DNA"/>
</dbReference>
<sequence>MNYSFGNSLTPIKVTKKLTAKKIRDTQIIMQLNVNNTIIIILFQYR</sequence>
<dbReference type="AlphaFoldDB" id="A0A562TMM6"/>
<keyword evidence="2" id="KW-1185">Reference proteome</keyword>
<reference evidence="1 2" key="1">
    <citation type="submission" date="2019-07" db="EMBL/GenBank/DDBJ databases">
        <title>Genomic Encyclopedia of Archaeal and Bacterial Type Strains, Phase II (KMG-II): from individual species to whole genera.</title>
        <authorList>
            <person name="Goeker M."/>
        </authorList>
    </citation>
    <scope>NUCLEOTIDE SEQUENCE [LARGE SCALE GENOMIC DNA]</scope>
    <source>
        <strain evidence="1 2">ATCC BAA-1854</strain>
    </source>
</reference>
<protein>
    <submittedName>
        <fullName evidence="1">Uncharacterized protein</fullName>
    </submittedName>
</protein>
<organism evidence="1 2">
    <name type="scientific">Mucilaginibacter frigoritolerans</name>
    <dbReference type="NCBI Taxonomy" id="652788"/>
    <lineage>
        <taxon>Bacteria</taxon>
        <taxon>Pseudomonadati</taxon>
        <taxon>Bacteroidota</taxon>
        <taxon>Sphingobacteriia</taxon>
        <taxon>Sphingobacteriales</taxon>
        <taxon>Sphingobacteriaceae</taxon>
        <taxon>Mucilaginibacter</taxon>
    </lineage>
</organism>
<proteinExistence type="predicted"/>
<dbReference type="Proteomes" id="UP000317010">
    <property type="component" value="Unassembled WGS sequence"/>
</dbReference>